<reference evidence="1" key="1">
    <citation type="submission" date="2022-11" db="EMBL/GenBank/DDBJ databases">
        <title>Genome Sequence of Boeremia exigua.</title>
        <authorList>
            <person name="Buettner E."/>
        </authorList>
    </citation>
    <scope>NUCLEOTIDE SEQUENCE</scope>
    <source>
        <strain evidence="1">CU02</strain>
    </source>
</reference>
<keyword evidence="2" id="KW-1185">Reference proteome</keyword>
<name>A0ACC2HP81_9PLEO</name>
<dbReference type="Proteomes" id="UP001153331">
    <property type="component" value="Unassembled WGS sequence"/>
</dbReference>
<comment type="caution">
    <text evidence="1">The sequence shown here is derived from an EMBL/GenBank/DDBJ whole genome shotgun (WGS) entry which is preliminary data.</text>
</comment>
<protein>
    <submittedName>
        <fullName evidence="1">Uncharacterized protein</fullName>
    </submittedName>
</protein>
<evidence type="ECO:0000313" key="1">
    <source>
        <dbReference type="EMBL" id="KAJ8104538.1"/>
    </source>
</evidence>
<dbReference type="EMBL" id="JAPHNI010001949">
    <property type="protein sequence ID" value="KAJ8104538.1"/>
    <property type="molecule type" value="Genomic_DNA"/>
</dbReference>
<proteinExistence type="predicted"/>
<evidence type="ECO:0000313" key="2">
    <source>
        <dbReference type="Proteomes" id="UP001153331"/>
    </source>
</evidence>
<sequence>MEYIGNSVRKIGSFLSSPSHSTIDEDRIHDLEHEPKDIAQSENILVDYNSEDESDSSCLDYCRLPSLPEHTQKSEAVEMPAQNPELATTKAVTVAGQRTLQPQQKSEDSANPREGLRSQHEELAQQPDPAPKPSSPEASDLESYDLETYYLSDYYSKTYDEEPYDGEPYDEEVYDEEVYDEEVYDEEVYDGKAYGSLPWELLLEEKWALEPNHRARECLQQNGHDAAAMLDELEEPAYACRDIEIRDSMQQMTAQIEDLARLHFSWTSDPTRLQSVLASLPDETVKIIGYTASGGPGGVSRWEDLFITPDKRQALVCATVGNRHNSRP</sequence>
<gene>
    <name evidence="1" type="ORF">OPT61_g10705</name>
</gene>
<accession>A0ACC2HP81</accession>
<organism evidence="1 2">
    <name type="scientific">Boeremia exigua</name>
    <dbReference type="NCBI Taxonomy" id="749465"/>
    <lineage>
        <taxon>Eukaryota</taxon>
        <taxon>Fungi</taxon>
        <taxon>Dikarya</taxon>
        <taxon>Ascomycota</taxon>
        <taxon>Pezizomycotina</taxon>
        <taxon>Dothideomycetes</taxon>
        <taxon>Pleosporomycetidae</taxon>
        <taxon>Pleosporales</taxon>
        <taxon>Pleosporineae</taxon>
        <taxon>Didymellaceae</taxon>
        <taxon>Boeremia</taxon>
    </lineage>
</organism>